<feature type="domain" description="SLH" evidence="3">
    <location>
        <begin position="473"/>
        <end position="530"/>
    </location>
</feature>
<dbReference type="PROSITE" id="PS51272">
    <property type="entry name" value="SLH"/>
    <property type="match status" value="3"/>
</dbReference>
<dbReference type="InterPro" id="IPR051465">
    <property type="entry name" value="Cell_Envelope_Struct_Comp"/>
</dbReference>
<dbReference type="InterPro" id="IPR001119">
    <property type="entry name" value="SLH_dom"/>
</dbReference>
<dbReference type="RefSeq" id="WP_210060921.1">
    <property type="nucleotide sequence ID" value="NZ_JAGGLJ010000010.1"/>
</dbReference>
<dbReference type="Proteomes" id="UP001519306">
    <property type="component" value="Unassembled WGS sequence"/>
</dbReference>
<feature type="chain" id="PRO_5045366480" description="SLH domain-containing protein" evidence="2">
    <location>
        <begin position="23"/>
        <end position="550"/>
    </location>
</feature>
<feature type="domain" description="SLH" evidence="3">
    <location>
        <begin position="409"/>
        <end position="472"/>
    </location>
</feature>
<proteinExistence type="predicted"/>
<dbReference type="Pfam" id="PF00395">
    <property type="entry name" value="SLH"/>
    <property type="match status" value="3"/>
</dbReference>
<evidence type="ECO:0000256" key="2">
    <source>
        <dbReference type="SAM" id="SignalP"/>
    </source>
</evidence>
<protein>
    <recommendedName>
        <fullName evidence="3">SLH domain-containing protein</fullName>
    </recommendedName>
</protein>
<dbReference type="Pfam" id="PF17936">
    <property type="entry name" value="Big_6"/>
    <property type="match status" value="1"/>
</dbReference>
<dbReference type="InterPro" id="IPR041498">
    <property type="entry name" value="Big_6"/>
</dbReference>
<feature type="compositionally biased region" description="Basic and acidic residues" evidence="1">
    <location>
        <begin position="86"/>
        <end position="101"/>
    </location>
</feature>
<accession>A0ABS4KCX0</accession>
<evidence type="ECO:0000259" key="3">
    <source>
        <dbReference type="PROSITE" id="PS51272"/>
    </source>
</evidence>
<feature type="region of interest" description="Disordered" evidence="1">
    <location>
        <begin position="86"/>
        <end position="138"/>
    </location>
</feature>
<name>A0ABS4KCX0_9FIRM</name>
<keyword evidence="2" id="KW-0732">Signal</keyword>
<evidence type="ECO:0000256" key="1">
    <source>
        <dbReference type="SAM" id="MobiDB-lite"/>
    </source>
</evidence>
<keyword evidence="5" id="KW-1185">Reference proteome</keyword>
<evidence type="ECO:0000313" key="5">
    <source>
        <dbReference type="Proteomes" id="UP001519306"/>
    </source>
</evidence>
<reference evidence="4 5" key="1">
    <citation type="submission" date="2021-03" db="EMBL/GenBank/DDBJ databases">
        <title>Genomic Encyclopedia of Type Strains, Phase IV (KMG-IV): sequencing the most valuable type-strain genomes for metagenomic binning, comparative biology and taxonomic classification.</title>
        <authorList>
            <person name="Goeker M."/>
        </authorList>
    </citation>
    <scope>NUCLEOTIDE SEQUENCE [LARGE SCALE GENOMIC DNA]</scope>
    <source>
        <strain evidence="4 5">DSM 27563</strain>
    </source>
</reference>
<feature type="signal peptide" evidence="2">
    <location>
        <begin position="1"/>
        <end position="22"/>
    </location>
</feature>
<comment type="caution">
    <text evidence="4">The sequence shown here is derived from an EMBL/GenBank/DDBJ whole genome shotgun (WGS) entry which is preliminary data.</text>
</comment>
<sequence length="550" mass="61233">MKNNKKVLSMAMALLIAGSAIPANNVFASSDAIVKTSATRVSAISESKDKKDLSQSQIDKIVKKIKNADSYKELRKIENHLTDEERDNKEIKNAIKDKEKELDGEDDKDSKYKDGDKLRPTDIELSKNDKSVSGQVSKHKNAKISVYLDGKRIGNDTTDKKGKFEISLDKKVKDVDDLVFYAGSGKNYGDNDKNKSDKEVSPKNIKLKNSDKTITGELKDYPKEDVKIYYDGKLLGTATTDKDGYFEYKSDKKIKDIDDLEFYVAKEKSKVDEKPVIITKAMPKTKLVEGTASAEVDVEVRLAVADIKLGEGKTDKDGKFSISLNRDLVAGERLSVVALSGGKEINKSEFVVPQDFTEKEETEKAKTNVKAYIKGYSDGSFKPNNPVSRAEAATMIGRIINASDDFSTGNDTKFSDANNEWYSKAVNYVVEKNLIKGYEDGTFKPNKNITRAEFATIIANYVGNDQLNKSDLTDIKGHWAEASIDNVYTIGAIKGYEDKTFKPDNEITRAEAVTILNKVFDVKANNKSLITFTDVSNSDWFYNDVMDASK</sequence>
<dbReference type="PANTHER" id="PTHR43308:SF5">
    <property type="entry name" value="S-LAYER PROTEIN _ PEPTIDOGLYCAN ENDO-BETA-N-ACETYLGLUCOSAMINIDASE"/>
    <property type="match status" value="1"/>
</dbReference>
<evidence type="ECO:0000313" key="4">
    <source>
        <dbReference type="EMBL" id="MBP2025632.1"/>
    </source>
</evidence>
<gene>
    <name evidence="4" type="ORF">J2Z71_001175</name>
</gene>
<dbReference type="EMBL" id="JAGGLJ010000010">
    <property type="protein sequence ID" value="MBP2025632.1"/>
    <property type="molecule type" value="Genomic_DNA"/>
</dbReference>
<feature type="compositionally biased region" description="Basic and acidic residues" evidence="1">
    <location>
        <begin position="108"/>
        <end position="130"/>
    </location>
</feature>
<feature type="domain" description="SLH" evidence="3">
    <location>
        <begin position="345"/>
        <end position="407"/>
    </location>
</feature>
<organism evidence="4 5">
    <name type="scientific">Peptoniphilus stercorisuis</name>
    <dbReference type="NCBI Taxonomy" id="1436965"/>
    <lineage>
        <taxon>Bacteria</taxon>
        <taxon>Bacillati</taxon>
        <taxon>Bacillota</taxon>
        <taxon>Tissierellia</taxon>
        <taxon>Tissierellales</taxon>
        <taxon>Peptoniphilaceae</taxon>
        <taxon>Peptoniphilus</taxon>
    </lineage>
</organism>
<dbReference type="PANTHER" id="PTHR43308">
    <property type="entry name" value="OUTER MEMBRANE PROTEIN ALPHA-RELATED"/>
    <property type="match status" value="1"/>
</dbReference>